<dbReference type="Proteomes" id="UP001273166">
    <property type="component" value="Unassembled WGS sequence"/>
</dbReference>
<comment type="caution">
    <text evidence="2">The sequence shown here is derived from an EMBL/GenBank/DDBJ whole genome shotgun (WGS) entry which is preliminary data.</text>
</comment>
<reference evidence="2" key="2">
    <citation type="submission" date="2023-06" db="EMBL/GenBank/DDBJ databases">
        <authorList>
            <consortium name="Lawrence Berkeley National Laboratory"/>
            <person name="Mondo S.J."/>
            <person name="Hensen N."/>
            <person name="Bonometti L."/>
            <person name="Westerberg I."/>
            <person name="Brannstrom I.O."/>
            <person name="Guillou S."/>
            <person name="Cros-Aarteil S."/>
            <person name="Calhoun S."/>
            <person name="Haridas S."/>
            <person name="Kuo A."/>
            <person name="Pangilinan J."/>
            <person name="Riley R."/>
            <person name="Labutti K."/>
            <person name="Andreopoulos B."/>
            <person name="Lipzen A."/>
            <person name="Chen C."/>
            <person name="Yanf M."/>
            <person name="Daum C."/>
            <person name="Ng V."/>
            <person name="Clum A."/>
            <person name="Steindorff A."/>
            <person name="Ohm R."/>
            <person name="Martin F."/>
            <person name="Silar P."/>
            <person name="Natvig D."/>
            <person name="Lalanne C."/>
            <person name="Gautier V."/>
            <person name="Ament-Velasquez S.L."/>
            <person name="Kruys A."/>
            <person name="Hutchinson M.I."/>
            <person name="Powell A.J."/>
            <person name="Barry K."/>
            <person name="Miller A.N."/>
            <person name="Grigoriev I.V."/>
            <person name="Debuchy R."/>
            <person name="Gladieux P."/>
            <person name="Thoren M.H."/>
            <person name="Johannesson H."/>
        </authorList>
    </citation>
    <scope>NUCLEOTIDE SEQUENCE</scope>
    <source>
        <strain evidence="2">CBS 333.67</strain>
    </source>
</reference>
<name>A0AAJ0M119_9PEZI</name>
<dbReference type="AlphaFoldDB" id="A0AAJ0M119"/>
<evidence type="ECO:0000313" key="2">
    <source>
        <dbReference type="EMBL" id="KAK3305029.1"/>
    </source>
</evidence>
<dbReference type="GeneID" id="87888059"/>
<sequence>MTGNAVAGSSCSFSLFPILPAELRLQIWESALAMQEPRVLNIFVKCHDPKRFFSPPSRLTMLNNEYLRRTDMVSTLLGVNSESRYAALAYLAAHPADEARKALLWRSKKAQRWKGLYKLGVDLLHLRIDPKRDALFLNGLDLEPILHQDGAPTGQFRRIPPDAANPILVLLPRRLSEQEQGGTLYPDGARRNIRELEGPERTFTSRFRTVIMPVHGLIDPWGREGVLENPMLPPFDRLAGYHTMLREMALKTFIAVVGHYRGRNLQLADLDFIPESEVARIVKEHEAGSTSGGGDGGGGRGGAVRSILHRDVLVMTAVFREWMRCGRIVHDCAARRCPQIDYGPFRRPALRFARVKEEVLARLSPQDQYFGNDGSTTMWTKETRRGGTMPADEVSVNAIEEMQQLLLPSYD</sequence>
<accession>A0AAJ0M119</accession>
<dbReference type="EMBL" id="JAUDZG010000004">
    <property type="protein sequence ID" value="KAK3305029.1"/>
    <property type="molecule type" value="Genomic_DNA"/>
</dbReference>
<protein>
    <recommendedName>
        <fullName evidence="1">2EXR domain-containing protein</fullName>
    </recommendedName>
</protein>
<dbReference type="RefSeq" id="XP_062720809.1">
    <property type="nucleotide sequence ID" value="XM_062869230.1"/>
</dbReference>
<dbReference type="PANTHER" id="PTHR35910:SF1">
    <property type="entry name" value="2EXR DOMAIN-CONTAINING PROTEIN"/>
    <property type="match status" value="1"/>
</dbReference>
<evidence type="ECO:0000313" key="3">
    <source>
        <dbReference type="Proteomes" id="UP001273166"/>
    </source>
</evidence>
<proteinExistence type="predicted"/>
<evidence type="ECO:0000259" key="1">
    <source>
        <dbReference type="Pfam" id="PF20150"/>
    </source>
</evidence>
<keyword evidence="3" id="KW-1185">Reference proteome</keyword>
<organism evidence="2 3">
    <name type="scientific">Chaetomium strumarium</name>
    <dbReference type="NCBI Taxonomy" id="1170767"/>
    <lineage>
        <taxon>Eukaryota</taxon>
        <taxon>Fungi</taxon>
        <taxon>Dikarya</taxon>
        <taxon>Ascomycota</taxon>
        <taxon>Pezizomycotina</taxon>
        <taxon>Sordariomycetes</taxon>
        <taxon>Sordariomycetidae</taxon>
        <taxon>Sordariales</taxon>
        <taxon>Chaetomiaceae</taxon>
        <taxon>Chaetomium</taxon>
    </lineage>
</organism>
<dbReference type="InterPro" id="IPR045518">
    <property type="entry name" value="2EXR"/>
</dbReference>
<gene>
    <name evidence="2" type="ORF">B0T15DRAFT_531115</name>
</gene>
<dbReference type="PANTHER" id="PTHR35910">
    <property type="entry name" value="2EXR DOMAIN-CONTAINING PROTEIN"/>
    <property type="match status" value="1"/>
</dbReference>
<feature type="domain" description="2EXR" evidence="1">
    <location>
        <begin position="13"/>
        <end position="93"/>
    </location>
</feature>
<reference evidence="2" key="1">
    <citation type="journal article" date="2023" name="Mol. Phylogenet. Evol.">
        <title>Genome-scale phylogeny and comparative genomics of the fungal order Sordariales.</title>
        <authorList>
            <person name="Hensen N."/>
            <person name="Bonometti L."/>
            <person name="Westerberg I."/>
            <person name="Brannstrom I.O."/>
            <person name="Guillou S."/>
            <person name="Cros-Aarteil S."/>
            <person name="Calhoun S."/>
            <person name="Haridas S."/>
            <person name="Kuo A."/>
            <person name="Mondo S."/>
            <person name="Pangilinan J."/>
            <person name="Riley R."/>
            <person name="LaButti K."/>
            <person name="Andreopoulos B."/>
            <person name="Lipzen A."/>
            <person name="Chen C."/>
            <person name="Yan M."/>
            <person name="Daum C."/>
            <person name="Ng V."/>
            <person name="Clum A."/>
            <person name="Steindorff A."/>
            <person name="Ohm R.A."/>
            <person name="Martin F."/>
            <person name="Silar P."/>
            <person name="Natvig D.O."/>
            <person name="Lalanne C."/>
            <person name="Gautier V."/>
            <person name="Ament-Velasquez S.L."/>
            <person name="Kruys A."/>
            <person name="Hutchinson M.I."/>
            <person name="Powell A.J."/>
            <person name="Barry K."/>
            <person name="Miller A.N."/>
            <person name="Grigoriev I.V."/>
            <person name="Debuchy R."/>
            <person name="Gladieux P."/>
            <person name="Hiltunen Thoren M."/>
            <person name="Johannesson H."/>
        </authorList>
    </citation>
    <scope>NUCLEOTIDE SEQUENCE</scope>
    <source>
        <strain evidence="2">CBS 333.67</strain>
    </source>
</reference>
<dbReference type="Pfam" id="PF20150">
    <property type="entry name" value="2EXR"/>
    <property type="match status" value="1"/>
</dbReference>